<evidence type="ECO:0000256" key="13">
    <source>
        <dbReference type="ARBA" id="ARBA00038703"/>
    </source>
</evidence>
<gene>
    <name evidence="23" type="primary">Neo1</name>
    <name evidence="23" type="ORF">Anas_00408</name>
</gene>
<comment type="function">
    <text evidence="14">Contactins mediate cell surface interactions during nervous system development. Has some neurite outgrowth-promoting activity.</text>
</comment>
<keyword evidence="5 20" id="KW-0812">Transmembrane</keyword>
<feature type="domain" description="Fibronectin type-III" evidence="22">
    <location>
        <begin position="775"/>
        <end position="874"/>
    </location>
</feature>
<comment type="similarity">
    <text evidence="3">Belongs to the immunoglobulin superfamily. DCC family.</text>
</comment>
<keyword evidence="24" id="KW-1185">Reference proteome</keyword>
<comment type="caution">
    <text evidence="23">The sequence shown here is derived from an EMBL/GenBank/DDBJ whole genome shotgun (WGS) entry which is preliminary data.</text>
</comment>
<dbReference type="FunFam" id="2.60.40.10:FF:000273">
    <property type="entry name" value="contactin-3 isoform X1"/>
    <property type="match status" value="1"/>
</dbReference>
<feature type="region of interest" description="Disordered" evidence="19">
    <location>
        <begin position="392"/>
        <end position="428"/>
    </location>
</feature>
<feature type="compositionally biased region" description="Polar residues" evidence="19">
    <location>
        <begin position="1128"/>
        <end position="1165"/>
    </location>
</feature>
<evidence type="ECO:0000256" key="19">
    <source>
        <dbReference type="SAM" id="MobiDB-lite"/>
    </source>
</evidence>
<evidence type="ECO:0000256" key="5">
    <source>
        <dbReference type="ARBA" id="ARBA00022692"/>
    </source>
</evidence>
<dbReference type="PANTHER" id="PTHR44170">
    <property type="entry name" value="PROTEIN SIDEKICK"/>
    <property type="match status" value="1"/>
</dbReference>
<dbReference type="Pfam" id="PF06583">
    <property type="entry name" value="Neogenin_C"/>
    <property type="match status" value="2"/>
</dbReference>
<accession>A0A5N5T5S9</accession>
<keyword evidence="12" id="KW-0393">Immunoglobulin domain</keyword>
<dbReference type="PANTHER" id="PTHR44170:SF54">
    <property type="entry name" value="FI24025P1"/>
    <property type="match status" value="1"/>
</dbReference>
<evidence type="ECO:0000256" key="8">
    <source>
        <dbReference type="ARBA" id="ARBA00022989"/>
    </source>
</evidence>
<dbReference type="EMBL" id="SEYY01008881">
    <property type="protein sequence ID" value="KAB7501983.1"/>
    <property type="molecule type" value="Genomic_DNA"/>
</dbReference>
<dbReference type="SMART" id="SM00408">
    <property type="entry name" value="IGc2"/>
    <property type="match status" value="4"/>
</dbReference>
<feature type="compositionally biased region" description="Polar residues" evidence="19">
    <location>
        <begin position="393"/>
        <end position="417"/>
    </location>
</feature>
<evidence type="ECO:0000256" key="11">
    <source>
        <dbReference type="ARBA" id="ARBA00023180"/>
    </source>
</evidence>
<dbReference type="SMART" id="SM00409">
    <property type="entry name" value="IG"/>
    <property type="match status" value="4"/>
</dbReference>
<dbReference type="SUPFAM" id="SSF49265">
    <property type="entry name" value="Fibronectin type III"/>
    <property type="match status" value="3"/>
</dbReference>
<dbReference type="FunFam" id="2.60.40.10:FF:000189">
    <property type="entry name" value="Neogenin isoform 3"/>
    <property type="match status" value="1"/>
</dbReference>
<dbReference type="SUPFAM" id="SSF48726">
    <property type="entry name" value="Immunoglobulin"/>
    <property type="match status" value="4"/>
</dbReference>
<feature type="transmembrane region" description="Helical" evidence="20">
    <location>
        <begin position="991"/>
        <end position="1016"/>
    </location>
</feature>
<dbReference type="Proteomes" id="UP000326759">
    <property type="component" value="Unassembled WGS sequence"/>
</dbReference>
<dbReference type="OrthoDB" id="114660at2759"/>
<evidence type="ECO:0000256" key="20">
    <source>
        <dbReference type="SAM" id="Phobius"/>
    </source>
</evidence>
<evidence type="ECO:0000256" key="3">
    <source>
        <dbReference type="ARBA" id="ARBA00009588"/>
    </source>
</evidence>
<feature type="domain" description="Fibronectin type-III" evidence="22">
    <location>
        <begin position="424"/>
        <end position="524"/>
    </location>
</feature>
<dbReference type="FunFam" id="2.60.40.10:FF:000004">
    <property type="entry name" value="DCC isoform 1"/>
    <property type="match status" value="1"/>
</dbReference>
<keyword evidence="10" id="KW-1015">Disulfide bond</keyword>
<feature type="region of interest" description="Disordered" evidence="19">
    <location>
        <begin position="1127"/>
        <end position="1191"/>
    </location>
</feature>
<evidence type="ECO:0000259" key="21">
    <source>
        <dbReference type="PROSITE" id="PS50835"/>
    </source>
</evidence>
<dbReference type="FunFam" id="2.60.40.10:FF:000032">
    <property type="entry name" value="palladin isoform X1"/>
    <property type="match status" value="1"/>
</dbReference>
<dbReference type="Pfam" id="PF07679">
    <property type="entry name" value="I-set"/>
    <property type="match status" value="2"/>
</dbReference>
<proteinExistence type="inferred from homology"/>
<evidence type="ECO:0000313" key="23">
    <source>
        <dbReference type="EMBL" id="KAB7501983.1"/>
    </source>
</evidence>
<evidence type="ECO:0000256" key="1">
    <source>
        <dbReference type="ARBA" id="ARBA00004236"/>
    </source>
</evidence>
<feature type="domain" description="Ig-like" evidence="21">
    <location>
        <begin position="9"/>
        <end position="98"/>
    </location>
</feature>
<dbReference type="GO" id="GO:0098609">
    <property type="term" value="P:cell-cell adhesion"/>
    <property type="evidence" value="ECO:0007669"/>
    <property type="project" value="TreeGrafter"/>
</dbReference>
<dbReference type="Gene3D" id="2.60.40.10">
    <property type="entry name" value="Immunoglobulins"/>
    <property type="match status" value="9"/>
</dbReference>
<feature type="domain" description="Fibronectin type-III" evidence="22">
    <location>
        <begin position="530"/>
        <end position="620"/>
    </location>
</feature>
<feature type="domain" description="Ig-like" evidence="21">
    <location>
        <begin position="109"/>
        <end position="195"/>
    </location>
</feature>
<organism evidence="23 24">
    <name type="scientific">Armadillidium nasatum</name>
    <dbReference type="NCBI Taxonomy" id="96803"/>
    <lineage>
        <taxon>Eukaryota</taxon>
        <taxon>Metazoa</taxon>
        <taxon>Ecdysozoa</taxon>
        <taxon>Arthropoda</taxon>
        <taxon>Crustacea</taxon>
        <taxon>Multicrustacea</taxon>
        <taxon>Malacostraca</taxon>
        <taxon>Eumalacostraca</taxon>
        <taxon>Peracarida</taxon>
        <taxon>Isopoda</taxon>
        <taxon>Oniscidea</taxon>
        <taxon>Crinocheta</taxon>
        <taxon>Armadillidiidae</taxon>
        <taxon>Armadillidium</taxon>
    </lineage>
</organism>
<feature type="domain" description="Fibronectin type-III" evidence="22">
    <location>
        <begin position="879"/>
        <end position="973"/>
    </location>
</feature>
<feature type="region of interest" description="Disordered" evidence="19">
    <location>
        <begin position="1057"/>
        <end position="1097"/>
    </location>
</feature>
<dbReference type="GO" id="GO:0009653">
    <property type="term" value="P:anatomical structure morphogenesis"/>
    <property type="evidence" value="ECO:0007669"/>
    <property type="project" value="UniProtKB-ARBA"/>
</dbReference>
<dbReference type="CDD" id="cd00063">
    <property type="entry name" value="FN3"/>
    <property type="match status" value="5"/>
</dbReference>
<keyword evidence="9 20" id="KW-0472">Membrane</keyword>
<evidence type="ECO:0000256" key="17">
    <source>
        <dbReference type="ARBA" id="ARBA00080939"/>
    </source>
</evidence>
<name>A0A5N5T5S9_9CRUS</name>
<evidence type="ECO:0000256" key="6">
    <source>
        <dbReference type="ARBA" id="ARBA00022729"/>
    </source>
</evidence>
<protein>
    <recommendedName>
        <fullName evidence="15">Cell adhesion molecule-related/down-regulated by oncogenes</fullName>
    </recommendedName>
    <alternativeName>
        <fullName evidence="18">Brain-derived immunoglobulin superfamily protein 1</fullName>
    </alternativeName>
    <alternativeName>
        <fullName evidence="16">Contactin-3</fullName>
    </alternativeName>
    <alternativeName>
        <fullName evidence="17">Plasmacytoma-associated neuronal glycoprotein</fullName>
    </alternativeName>
</protein>
<feature type="domain" description="Ig-like" evidence="21">
    <location>
        <begin position="297"/>
        <end position="382"/>
    </location>
</feature>
<evidence type="ECO:0000256" key="2">
    <source>
        <dbReference type="ARBA" id="ARBA00004479"/>
    </source>
</evidence>
<dbReference type="FunFam" id="2.60.40.10:FF:000551">
    <property type="entry name" value="Protogenin A"/>
    <property type="match status" value="1"/>
</dbReference>
<keyword evidence="6" id="KW-0732">Signal</keyword>
<reference evidence="23 24" key="1">
    <citation type="journal article" date="2019" name="PLoS Biol.">
        <title>Sex chromosomes control vertical transmission of feminizing Wolbachia symbionts in an isopod.</title>
        <authorList>
            <person name="Becking T."/>
            <person name="Chebbi M.A."/>
            <person name="Giraud I."/>
            <person name="Moumen B."/>
            <person name="Laverre T."/>
            <person name="Caubet Y."/>
            <person name="Peccoud J."/>
            <person name="Gilbert C."/>
            <person name="Cordaux R."/>
        </authorList>
    </citation>
    <scope>NUCLEOTIDE SEQUENCE [LARGE SCALE GENOMIC DNA]</scope>
    <source>
        <strain evidence="23">ANa2</strain>
        <tissue evidence="23">Whole body excluding digestive tract and cuticle</tissue>
    </source>
</reference>
<evidence type="ECO:0000256" key="10">
    <source>
        <dbReference type="ARBA" id="ARBA00023157"/>
    </source>
</evidence>
<evidence type="ECO:0000256" key="9">
    <source>
        <dbReference type="ARBA" id="ARBA00023136"/>
    </source>
</evidence>
<feature type="compositionally biased region" description="Polar residues" evidence="19">
    <location>
        <begin position="1086"/>
        <end position="1097"/>
    </location>
</feature>
<dbReference type="PRINTS" id="PR00014">
    <property type="entry name" value="FNTYPEIII"/>
</dbReference>
<dbReference type="GO" id="GO:0005886">
    <property type="term" value="C:plasma membrane"/>
    <property type="evidence" value="ECO:0007669"/>
    <property type="project" value="UniProtKB-SubCell"/>
</dbReference>
<dbReference type="InterPro" id="IPR010560">
    <property type="entry name" value="Neogenin_C"/>
</dbReference>
<evidence type="ECO:0000256" key="7">
    <source>
        <dbReference type="ARBA" id="ARBA00022737"/>
    </source>
</evidence>
<keyword evidence="7" id="KW-0677">Repeat</keyword>
<feature type="region of interest" description="Disordered" evidence="19">
    <location>
        <begin position="513"/>
        <end position="532"/>
    </location>
</feature>
<feature type="domain" description="Fibronectin type-III" evidence="22">
    <location>
        <begin position="625"/>
        <end position="719"/>
    </location>
</feature>
<keyword evidence="11" id="KW-0325">Glycoprotein</keyword>
<dbReference type="Pfam" id="PF13927">
    <property type="entry name" value="Ig_3"/>
    <property type="match status" value="2"/>
</dbReference>
<dbReference type="InterPro" id="IPR003961">
    <property type="entry name" value="FN3_dom"/>
</dbReference>
<dbReference type="FunFam" id="2.60.40.10:FF:000028">
    <property type="entry name" value="Neuronal cell adhesion molecule"/>
    <property type="match status" value="1"/>
</dbReference>
<dbReference type="InterPro" id="IPR036116">
    <property type="entry name" value="FN3_sf"/>
</dbReference>
<comment type="subunit">
    <text evidence="13">Interacts with PTPRG.</text>
</comment>
<dbReference type="InterPro" id="IPR013098">
    <property type="entry name" value="Ig_I-set"/>
</dbReference>
<sequence length="1281" mass="141091">MLSSRWSGLKFVKEPSDVLVRRGSPTWLDCVVEGSPLPTITWRKDGSPLNLINDPNKRFLPNGTLFLRSVSNKRFGSSSDSGEYQCVADAPRVGKIVSSRAKLDVAGLPKFDEEPNDLTVYEGERARFPCAIQSRPPAKIIWHRNGHRLRLDSRMTLLPSGSLEIEKVTLQDRGEYYCHATNLDKTKVSHKATLTVKEALALREPSPPIFIALPSSVTKKVGQNLTLDCAANGYPEPTIVWLKDGATIDMQFLFLGPTRSLLITDLKEEDEGTFMCRAENRLDSRDAVASITVEDTPRFIEKPKNTLAYEKEDIELVCKVNGRPPPTVTWLKDGEFIKESEYFQFVGGTNLKILGLVPGDAGMYQCLASNGAGEIQASAQLIVLEAGLKPDQKQGSQDFPSFIDNSQDKSTSTSTLPKQKIPSSPRHLQPVVSSNRYVTLSWHEPELNNENIIGYSVFYRQEGSDRERVQNVSASSSLDDLDVYKTHVGNLNPNSTYLVRVVAHTSDHIVGESSPDVRFTTSPDLDLPDPPKNLRVTPLSPTAIRVEWIPPPPTKTPVSGYVMYYMEVGSAEEHELELFSTTHELIDLHEFTEYSVWLVAVNANGMGDPTHEVTARTFSALPSGQPQNVTVEPVSSRSLILRWEPPPPMDQNGIITGYKIRYKKRGSPGTTTKTTDGNRRLYVLTDLEKNTLYAIKLSAMTVNGSGPATNWIQAETFANDLDENSPPGQPANLRDPNANYVISVRAFNSKGSGQSIYEQVRTLSRKKEPQRSLSPPIGLNAEVLTPFTISLQWTDTTLNENQYIGDRGHYTVRYTTFASASSYSPKYKYKNVSDVTCLIDNLKPATMYEFSVKAVKGRRESDWSLVATKATSEARPSSPPRDVTVVTMTENPTIVVFNWQPPKQANGKITGYFIFYTTDPKSEWAMEEVHGDEMSCTLRHLTPATLYYYKMQARNSKGFGPFSAMSNFTTLSVASLSASSPPPSLNSSDSMVVIAIGGVIGLATLIGALIGLIIYCRRGRSRRQGSAGGTGTLNKNKVEVKPPDLWIHHDHLELKNLDKNDRSHSPTQTTVLSHAGPEFEPDDKNTTYTSTSTLDRRTPYQSTYLPVIGGSTSSSVYSDGTLGRPSYSLPQYPTSTSQGYTSPQENPYVANTSNSLGSSDGSNTLGKRPGNPLRSFSVPAPPQSAPTTPQPKHIVAVRPQGSTSPFKKALNIPPPAGLPNNIPLSARRVLPVSRVDSLPEHEELNEGLLHGYSTEELTQEMANLEGLMKDLSAITANQFNC</sequence>
<dbReference type="Pfam" id="PF00041">
    <property type="entry name" value="fn3"/>
    <property type="match status" value="5"/>
</dbReference>
<dbReference type="GO" id="GO:0030154">
    <property type="term" value="P:cell differentiation"/>
    <property type="evidence" value="ECO:0007669"/>
    <property type="project" value="UniProtKB-ARBA"/>
</dbReference>
<evidence type="ECO:0000256" key="18">
    <source>
        <dbReference type="ARBA" id="ARBA00083720"/>
    </source>
</evidence>
<evidence type="ECO:0000313" key="24">
    <source>
        <dbReference type="Proteomes" id="UP000326759"/>
    </source>
</evidence>
<dbReference type="InterPro" id="IPR003598">
    <property type="entry name" value="Ig_sub2"/>
</dbReference>
<dbReference type="InterPro" id="IPR003599">
    <property type="entry name" value="Ig_sub"/>
</dbReference>
<evidence type="ECO:0000259" key="22">
    <source>
        <dbReference type="PROSITE" id="PS50853"/>
    </source>
</evidence>
<comment type="subcellular location">
    <subcellularLocation>
        <location evidence="1">Cell membrane</location>
    </subcellularLocation>
    <subcellularLocation>
        <location evidence="2">Membrane</location>
        <topology evidence="2">Single-pass type I membrane protein</topology>
    </subcellularLocation>
</comment>
<dbReference type="PROSITE" id="PS50835">
    <property type="entry name" value="IG_LIKE"/>
    <property type="match status" value="4"/>
</dbReference>
<dbReference type="InterPro" id="IPR013783">
    <property type="entry name" value="Ig-like_fold"/>
</dbReference>
<dbReference type="InterPro" id="IPR036179">
    <property type="entry name" value="Ig-like_dom_sf"/>
</dbReference>
<evidence type="ECO:0000256" key="16">
    <source>
        <dbReference type="ARBA" id="ARBA00072738"/>
    </source>
</evidence>
<dbReference type="InterPro" id="IPR007110">
    <property type="entry name" value="Ig-like_dom"/>
</dbReference>
<dbReference type="SMART" id="SM00060">
    <property type="entry name" value="FN3"/>
    <property type="match status" value="5"/>
</dbReference>
<feature type="domain" description="Ig-like" evidence="21">
    <location>
        <begin position="208"/>
        <end position="292"/>
    </location>
</feature>
<evidence type="ECO:0000256" key="4">
    <source>
        <dbReference type="ARBA" id="ARBA00022475"/>
    </source>
</evidence>
<evidence type="ECO:0000256" key="12">
    <source>
        <dbReference type="ARBA" id="ARBA00023319"/>
    </source>
</evidence>
<keyword evidence="8 20" id="KW-1133">Transmembrane helix</keyword>
<evidence type="ECO:0000256" key="15">
    <source>
        <dbReference type="ARBA" id="ARBA00069893"/>
    </source>
</evidence>
<evidence type="ECO:0000256" key="14">
    <source>
        <dbReference type="ARBA" id="ARBA00060217"/>
    </source>
</evidence>
<keyword evidence="4" id="KW-1003">Cell membrane</keyword>
<dbReference type="PROSITE" id="PS50853">
    <property type="entry name" value="FN3"/>
    <property type="match status" value="5"/>
</dbReference>